<dbReference type="InterPro" id="IPR004089">
    <property type="entry name" value="MCPsignal_dom"/>
</dbReference>
<dbReference type="PRINTS" id="PR00260">
    <property type="entry name" value="CHEMTRNSDUCR"/>
</dbReference>
<dbReference type="EMBL" id="BMYW01000005">
    <property type="protein sequence ID" value="GGX90251.1"/>
    <property type="molecule type" value="Genomic_DNA"/>
</dbReference>
<keyword evidence="4" id="KW-0472">Membrane</keyword>
<dbReference type="InterPro" id="IPR004090">
    <property type="entry name" value="Chemotax_Me-accpt_rcpt"/>
</dbReference>
<name>A0ABQ2YQE4_9NEIS</name>
<dbReference type="PROSITE" id="PS50111">
    <property type="entry name" value="CHEMOTAXIS_TRANSDUC_2"/>
    <property type="match status" value="1"/>
</dbReference>
<protein>
    <submittedName>
        <fullName evidence="7">Methyl-accepting chemotaxis protein</fullName>
    </submittedName>
</protein>
<evidence type="ECO:0000256" key="3">
    <source>
        <dbReference type="PROSITE-ProRule" id="PRU00284"/>
    </source>
</evidence>
<proteinExistence type="inferred from homology"/>
<dbReference type="SMART" id="SM00304">
    <property type="entry name" value="HAMP"/>
    <property type="match status" value="2"/>
</dbReference>
<keyword evidence="4" id="KW-1133">Transmembrane helix</keyword>
<dbReference type="CDD" id="cd06225">
    <property type="entry name" value="HAMP"/>
    <property type="match status" value="1"/>
</dbReference>
<evidence type="ECO:0000256" key="2">
    <source>
        <dbReference type="ARBA" id="ARBA00029447"/>
    </source>
</evidence>
<dbReference type="PANTHER" id="PTHR32089">
    <property type="entry name" value="METHYL-ACCEPTING CHEMOTAXIS PROTEIN MCPB"/>
    <property type="match status" value="1"/>
</dbReference>
<dbReference type="SUPFAM" id="SSF58104">
    <property type="entry name" value="Methyl-accepting chemotaxis protein (MCP) signaling domain"/>
    <property type="match status" value="1"/>
</dbReference>
<evidence type="ECO:0000313" key="7">
    <source>
        <dbReference type="EMBL" id="GGX90251.1"/>
    </source>
</evidence>
<dbReference type="PROSITE" id="PS50885">
    <property type="entry name" value="HAMP"/>
    <property type="match status" value="1"/>
</dbReference>
<dbReference type="Gene3D" id="1.10.287.950">
    <property type="entry name" value="Methyl-accepting chemotaxis protein"/>
    <property type="match status" value="1"/>
</dbReference>
<feature type="transmembrane region" description="Helical" evidence="4">
    <location>
        <begin position="72"/>
        <end position="93"/>
    </location>
</feature>
<keyword evidence="4" id="KW-0812">Transmembrane</keyword>
<comment type="similarity">
    <text evidence="2">Belongs to the methyl-accepting chemotaxis (MCP) protein family.</text>
</comment>
<organism evidence="7 8">
    <name type="scientific">Vogesella alkaliphila</name>
    <dbReference type="NCBI Taxonomy" id="1193621"/>
    <lineage>
        <taxon>Bacteria</taxon>
        <taxon>Pseudomonadati</taxon>
        <taxon>Pseudomonadota</taxon>
        <taxon>Betaproteobacteria</taxon>
        <taxon>Neisseriales</taxon>
        <taxon>Chromobacteriaceae</taxon>
        <taxon>Vogesella</taxon>
    </lineage>
</organism>
<accession>A0ABQ2YQE4</accession>
<dbReference type="Proteomes" id="UP000600877">
    <property type="component" value="Unassembled WGS sequence"/>
</dbReference>
<evidence type="ECO:0000313" key="8">
    <source>
        <dbReference type="Proteomes" id="UP000600877"/>
    </source>
</evidence>
<keyword evidence="8" id="KW-1185">Reference proteome</keyword>
<feature type="domain" description="HAMP" evidence="6">
    <location>
        <begin position="95"/>
        <end position="149"/>
    </location>
</feature>
<dbReference type="PANTHER" id="PTHR32089:SF112">
    <property type="entry name" value="LYSOZYME-LIKE PROTEIN-RELATED"/>
    <property type="match status" value="1"/>
</dbReference>
<keyword evidence="1 3" id="KW-0807">Transducer</keyword>
<evidence type="ECO:0000256" key="4">
    <source>
        <dbReference type="SAM" id="Phobius"/>
    </source>
</evidence>
<dbReference type="InterPro" id="IPR003660">
    <property type="entry name" value="HAMP_dom"/>
</dbReference>
<dbReference type="Pfam" id="PF00015">
    <property type="entry name" value="MCPsignal"/>
    <property type="match status" value="1"/>
</dbReference>
<evidence type="ECO:0000256" key="1">
    <source>
        <dbReference type="ARBA" id="ARBA00023224"/>
    </source>
</evidence>
<evidence type="ECO:0000259" key="6">
    <source>
        <dbReference type="PROSITE" id="PS50885"/>
    </source>
</evidence>
<sequence length="599" mass="66569">MNWFWRTYYLMEKSFWNSLTKKLCSFFFISLFQLILIAYVYLALDDIRQLVGGQELTEPIRQQIFSLLDKTMIWSFAIWCVSLVFIAFMVWYLRFLIVRPLQMIIGIFREIGAGEGDLSREIPTITYDEIRDLSLSYNEFLKKMREIISNVRIMTIRIAMDSTRTRKNIGESLNSAKQQAELASQVRDSSDQTTAGISQVSAETQSISATTVGNLAMARESYAELQDAATRIGEISGRVGAFNNTVVELNNRSASIKTIVDLIKDISEQTNLLALNAAIEAARAGESGRGFAVVADEVRKLAERVRVATDEISGNIDGMLNLVSHTQEATARINTDTSQALDVVNRSSQHFGRMMSDFENMASGLTEIAGTMELFAGTNLQVNRNVSEIHGLSTVVSTHLAQSEDVSVKLSVAAEQVQELVSRFVIGEGELDAVIGVARHARDELANMLERAQGEGLNVFDQRYQPIPGSNPAKFHTAYDDKLAPALQKVYDLVVQKTNGGRFCLLVDTNGYAPTHNSFYSKPPTGDLQQDLVGSRDKRIFNDPTGIKSAKNTQPFLLQTYMRDTGEILSEIALPIRLAGRHWGAIRVGFDPSALLKAD</sequence>
<dbReference type="SMART" id="SM00283">
    <property type="entry name" value="MA"/>
    <property type="match status" value="1"/>
</dbReference>
<feature type="domain" description="Methyl-accepting transducer" evidence="5">
    <location>
        <begin position="154"/>
        <end position="390"/>
    </location>
</feature>
<feature type="transmembrane region" description="Helical" evidence="4">
    <location>
        <begin position="23"/>
        <end position="44"/>
    </location>
</feature>
<reference evidence="8" key="1">
    <citation type="journal article" date="2019" name="Int. J. Syst. Evol. Microbiol.">
        <title>The Global Catalogue of Microorganisms (GCM) 10K type strain sequencing project: providing services to taxonomists for standard genome sequencing and annotation.</title>
        <authorList>
            <consortium name="The Broad Institute Genomics Platform"/>
            <consortium name="The Broad Institute Genome Sequencing Center for Infectious Disease"/>
            <person name="Wu L."/>
            <person name="Ma J."/>
        </authorList>
    </citation>
    <scope>NUCLEOTIDE SEQUENCE [LARGE SCALE GENOMIC DNA]</scope>
    <source>
        <strain evidence="8">KCTC 32041</strain>
    </source>
</reference>
<gene>
    <name evidence="7" type="ORF">GCM10011290_17430</name>
</gene>
<comment type="caution">
    <text evidence="7">The sequence shown here is derived from an EMBL/GenBank/DDBJ whole genome shotgun (WGS) entry which is preliminary data.</text>
</comment>
<dbReference type="RefSeq" id="WP_189373753.1">
    <property type="nucleotide sequence ID" value="NZ_BMYW01000005.1"/>
</dbReference>
<evidence type="ECO:0000259" key="5">
    <source>
        <dbReference type="PROSITE" id="PS50111"/>
    </source>
</evidence>
<dbReference type="CDD" id="cd11386">
    <property type="entry name" value="MCP_signal"/>
    <property type="match status" value="1"/>
</dbReference>